<evidence type="ECO:0000313" key="6">
    <source>
        <dbReference type="Proteomes" id="UP000294498"/>
    </source>
</evidence>
<comment type="caution">
    <text evidence="5">The sequence shown here is derived from an EMBL/GenBank/DDBJ whole genome shotgun (WGS) entry which is preliminary data.</text>
</comment>
<dbReference type="GO" id="GO:0016787">
    <property type="term" value="F:hydrolase activity"/>
    <property type="evidence" value="ECO:0007669"/>
    <property type="project" value="UniProtKB-KW"/>
</dbReference>
<evidence type="ECO:0000256" key="2">
    <source>
        <dbReference type="ARBA" id="ARBA00022801"/>
    </source>
</evidence>
<dbReference type="PANTHER" id="PTHR43309">
    <property type="entry name" value="5-OXOPROLINASE SUBUNIT C"/>
    <property type="match status" value="1"/>
</dbReference>
<protein>
    <submittedName>
        <fullName evidence="5">Antagonist of KipI</fullName>
    </submittedName>
</protein>
<dbReference type="InterPro" id="IPR003778">
    <property type="entry name" value="CT_A_B"/>
</dbReference>
<dbReference type="Pfam" id="PF02626">
    <property type="entry name" value="CT_A_B"/>
    <property type="match status" value="1"/>
</dbReference>
<accession>A0A4V3GLE9</accession>
<dbReference type="PANTHER" id="PTHR43309:SF5">
    <property type="entry name" value="5-OXOPROLINASE SUBUNIT C"/>
    <property type="match status" value="1"/>
</dbReference>
<dbReference type="EMBL" id="SODV01000001">
    <property type="protein sequence ID" value="TDW99222.1"/>
    <property type="molecule type" value="Genomic_DNA"/>
</dbReference>
<evidence type="ECO:0000313" key="5">
    <source>
        <dbReference type="EMBL" id="TDW99222.1"/>
    </source>
</evidence>
<keyword evidence="3" id="KW-0067">ATP-binding</keyword>
<dbReference type="Proteomes" id="UP000294498">
    <property type="component" value="Unassembled WGS sequence"/>
</dbReference>
<keyword evidence="1" id="KW-0547">Nucleotide-binding</keyword>
<evidence type="ECO:0000259" key="4">
    <source>
        <dbReference type="SMART" id="SM00797"/>
    </source>
</evidence>
<dbReference type="RefSeq" id="WP_133989748.1">
    <property type="nucleotide sequence ID" value="NZ_SODV01000001.1"/>
</dbReference>
<keyword evidence="6" id="KW-1185">Reference proteome</keyword>
<evidence type="ECO:0000256" key="3">
    <source>
        <dbReference type="ARBA" id="ARBA00022840"/>
    </source>
</evidence>
<dbReference type="SUPFAM" id="SSF50891">
    <property type="entry name" value="Cyclophilin-like"/>
    <property type="match status" value="1"/>
</dbReference>
<proteinExistence type="predicted"/>
<dbReference type="NCBIfam" id="TIGR00724">
    <property type="entry name" value="urea_amlyse_rel"/>
    <property type="match status" value="1"/>
</dbReference>
<dbReference type="OrthoDB" id="9782422at2"/>
<dbReference type="Gene3D" id="2.40.100.10">
    <property type="entry name" value="Cyclophilin-like"/>
    <property type="match status" value="1"/>
</dbReference>
<dbReference type="InterPro" id="IPR029000">
    <property type="entry name" value="Cyclophilin-like_dom_sf"/>
</dbReference>
<dbReference type="InterPro" id="IPR052708">
    <property type="entry name" value="PxpC"/>
</dbReference>
<gene>
    <name evidence="5" type="ORF">EDB95_0231</name>
</gene>
<dbReference type="SMART" id="SM00797">
    <property type="entry name" value="AHS2"/>
    <property type="match status" value="1"/>
</dbReference>
<name>A0A4V3GLE9_9BACT</name>
<reference evidence="5 6" key="1">
    <citation type="submission" date="2019-03" db="EMBL/GenBank/DDBJ databases">
        <title>Genomic Encyclopedia of Type Strains, Phase IV (KMG-IV): sequencing the most valuable type-strain genomes for metagenomic binning, comparative biology and taxonomic classification.</title>
        <authorList>
            <person name="Goeker M."/>
        </authorList>
    </citation>
    <scope>NUCLEOTIDE SEQUENCE [LARGE SCALE GENOMIC DNA]</scope>
    <source>
        <strain evidence="5 6">DSM 100059</strain>
    </source>
</reference>
<keyword evidence="2" id="KW-0378">Hydrolase</keyword>
<evidence type="ECO:0000256" key="1">
    <source>
        <dbReference type="ARBA" id="ARBA00022741"/>
    </source>
</evidence>
<sequence length="337" mass="36885">MGIQVIKQGMADSLQDLGRKGYQHLGINPGGVMDEVAFRVANMLVGNEPTEAVIELHFPAGVFLFQEEALIALSGADFGATVNRIPLPVNTPVVVGQNSVLEFKGAVRGARCYLAVRDGFHVPRWLNSYSTNLKAGAGGYNGRTLEKQDEIPLFGRGIHPSITGNRDAVVLPWKADVQPMYRQGSAIRLVEGREWSWINEASRQLLLSLPFTITAHSDRMGYRLKGPSLKAVFPDQLISTGVTRGTLQLLPSGELIILMADHQSTGGYPRVAHVAGVDIPRLAQCRPGERVAFELITGAEAEDLLVARDQYIQQLQGACELRLGKYLQEYAKDRSEL</sequence>
<feature type="domain" description="Carboxyltransferase" evidence="4">
    <location>
        <begin position="24"/>
        <end position="311"/>
    </location>
</feature>
<dbReference type="GO" id="GO:0005524">
    <property type="term" value="F:ATP binding"/>
    <property type="evidence" value="ECO:0007669"/>
    <property type="project" value="UniProtKB-KW"/>
</dbReference>
<dbReference type="AlphaFoldDB" id="A0A4V3GLE9"/>
<organism evidence="5 6">
    <name type="scientific">Dinghuibacter silviterrae</name>
    <dbReference type="NCBI Taxonomy" id="1539049"/>
    <lineage>
        <taxon>Bacteria</taxon>
        <taxon>Pseudomonadati</taxon>
        <taxon>Bacteroidota</taxon>
        <taxon>Chitinophagia</taxon>
        <taxon>Chitinophagales</taxon>
        <taxon>Chitinophagaceae</taxon>
        <taxon>Dinghuibacter</taxon>
    </lineage>
</organism>